<dbReference type="EMBL" id="JACHID010000003">
    <property type="protein sequence ID" value="MBB5021437.1"/>
    <property type="molecule type" value="Genomic_DNA"/>
</dbReference>
<evidence type="ECO:0000313" key="2">
    <source>
        <dbReference type="EMBL" id="MBB5021437.1"/>
    </source>
</evidence>
<accession>A0A7W8DGJ2</accession>
<dbReference type="EC" id="3.5.2.14" evidence="2"/>
<dbReference type="InterPro" id="IPR045079">
    <property type="entry name" value="Oxoprolinase-like"/>
</dbReference>
<reference evidence="2 3" key="1">
    <citation type="submission" date="2020-08" db="EMBL/GenBank/DDBJ databases">
        <title>Genomic Encyclopedia of Type Strains, Phase IV (KMG-IV): sequencing the most valuable type-strain genomes for metagenomic binning, comparative biology and taxonomic classification.</title>
        <authorList>
            <person name="Goeker M."/>
        </authorList>
    </citation>
    <scope>NUCLEOTIDE SEQUENCE [LARGE SCALE GENOMIC DNA]</scope>
    <source>
        <strain evidence="2 3">DSM 22071</strain>
    </source>
</reference>
<dbReference type="GO" id="GO:0006749">
    <property type="term" value="P:glutathione metabolic process"/>
    <property type="evidence" value="ECO:0007669"/>
    <property type="project" value="TreeGrafter"/>
</dbReference>
<dbReference type="GO" id="GO:0005829">
    <property type="term" value="C:cytosol"/>
    <property type="evidence" value="ECO:0007669"/>
    <property type="project" value="TreeGrafter"/>
</dbReference>
<sequence>MSSPSTSEVNPIQLEVFKNRFTSIAQEMGVTLMRTAFSPNIKERRDFSCALFDHRGMAIAQAEHIPVHLGSMPLSVQSAIEQVPMEPGDMVMLNDPFQGGTHLPDITIVAPVYLEHETFPRFYVANRAHHADIGGMSSGSMPLSTSLYQEGVIIPPLKVMRKGEQDKNLLQLLLANVRTPQERKGDFAAQVMANLTGVHRLQELVQNYGSEEVCRYGAELINYSHRMMEQMIVELPCGEFFFEDMLDDDGVGNRNLAIRLHLKISDRKISFDFSHSDPQVSGSVNAVRAITVSCVLYAMRCLLPKQVPTNSGLLGPLEVVTSLGTITDATFPAAVAGGNVETSQRIVDVIFGALAQVIPDRIPAASQGTMNNITIGGVDFRNQRPFAYYETIGGGMGASSKSNGQSAVHSHMTNTLNTPIEALEYSYPFRITRYSLRRGSGGKGRNQGGDGIVRELELLCEAEVTVLSERRIREPYGAAGGANGLAGRNTIVEIDGSSRDLPGKFRQHLNRGQRLHIETPGGGGWGTP</sequence>
<gene>
    <name evidence="2" type="ORF">HNR37_000746</name>
</gene>
<evidence type="ECO:0000259" key="1">
    <source>
        <dbReference type="Pfam" id="PF02538"/>
    </source>
</evidence>
<evidence type="ECO:0000313" key="3">
    <source>
        <dbReference type="Proteomes" id="UP000528322"/>
    </source>
</evidence>
<dbReference type="PANTHER" id="PTHR11365:SF23">
    <property type="entry name" value="HYPOTHETICAL 5-OXOPROLINASE (EUROFUNG)-RELATED"/>
    <property type="match status" value="1"/>
</dbReference>
<organism evidence="2 3">
    <name type="scientific">Desulfurispira natronophila</name>
    <dbReference type="NCBI Taxonomy" id="682562"/>
    <lineage>
        <taxon>Bacteria</taxon>
        <taxon>Pseudomonadati</taxon>
        <taxon>Chrysiogenota</taxon>
        <taxon>Chrysiogenia</taxon>
        <taxon>Chrysiogenales</taxon>
        <taxon>Chrysiogenaceae</taxon>
        <taxon>Desulfurispira</taxon>
    </lineage>
</organism>
<keyword evidence="3" id="KW-1185">Reference proteome</keyword>
<comment type="caution">
    <text evidence="2">The sequence shown here is derived from an EMBL/GenBank/DDBJ whole genome shotgun (WGS) entry which is preliminary data.</text>
</comment>
<keyword evidence="2" id="KW-0378">Hydrolase</keyword>
<dbReference type="RefSeq" id="WP_183730130.1">
    <property type="nucleotide sequence ID" value="NZ_JACHID010000003.1"/>
</dbReference>
<dbReference type="PANTHER" id="PTHR11365">
    <property type="entry name" value="5-OXOPROLINASE RELATED"/>
    <property type="match status" value="1"/>
</dbReference>
<dbReference type="Proteomes" id="UP000528322">
    <property type="component" value="Unassembled WGS sequence"/>
</dbReference>
<dbReference type="AlphaFoldDB" id="A0A7W8DGJ2"/>
<protein>
    <submittedName>
        <fullName evidence="2">N-methylhydantoinase B</fullName>
        <ecNumber evidence="2">3.5.2.14</ecNumber>
    </submittedName>
</protein>
<dbReference type="InterPro" id="IPR003692">
    <property type="entry name" value="Hydantoinase_B"/>
</dbReference>
<dbReference type="GO" id="GO:0017168">
    <property type="term" value="F:5-oxoprolinase (ATP-hydrolyzing) activity"/>
    <property type="evidence" value="ECO:0007669"/>
    <property type="project" value="TreeGrafter"/>
</dbReference>
<feature type="domain" description="Hydantoinase B/oxoprolinase" evidence="1">
    <location>
        <begin position="10"/>
        <end position="528"/>
    </location>
</feature>
<proteinExistence type="predicted"/>
<dbReference type="Pfam" id="PF02538">
    <property type="entry name" value="Hydantoinase_B"/>
    <property type="match status" value="1"/>
</dbReference>
<name>A0A7W8DGJ2_9BACT</name>
<dbReference type="GO" id="GO:0047423">
    <property type="term" value="F:N-methylhydantoinase (ATP-hydrolyzing) activity"/>
    <property type="evidence" value="ECO:0007669"/>
    <property type="project" value="UniProtKB-EC"/>
</dbReference>